<evidence type="ECO:0000313" key="1">
    <source>
        <dbReference type="EMBL" id="MFC7450526.1"/>
    </source>
</evidence>
<comment type="caution">
    <text evidence="1">The sequence shown here is derived from an EMBL/GenBank/DDBJ whole genome shotgun (WGS) entry which is preliminary data.</text>
</comment>
<dbReference type="Proteomes" id="UP001596484">
    <property type="component" value="Unassembled WGS sequence"/>
</dbReference>
<sequence length="66" mass="7349">MADQITPEQKRAIAAQVLTERADELAEMAGRMRAESPLVGAAASVVVDHLRGYIKYRLPFDFEESE</sequence>
<name>A0ABW2S363_9NOCA</name>
<reference evidence="2" key="1">
    <citation type="journal article" date="2019" name="Int. J. Syst. Evol. Microbiol.">
        <title>The Global Catalogue of Microorganisms (GCM) 10K type strain sequencing project: providing services to taxonomists for standard genome sequencing and annotation.</title>
        <authorList>
            <consortium name="The Broad Institute Genomics Platform"/>
            <consortium name="The Broad Institute Genome Sequencing Center for Infectious Disease"/>
            <person name="Wu L."/>
            <person name="Ma J."/>
        </authorList>
    </citation>
    <scope>NUCLEOTIDE SEQUENCE [LARGE SCALE GENOMIC DNA]</scope>
    <source>
        <strain evidence="2">ICMP 19430</strain>
    </source>
</reference>
<proteinExistence type="predicted"/>
<accession>A0ABW2S363</accession>
<keyword evidence="2" id="KW-1185">Reference proteome</keyword>
<gene>
    <name evidence="1" type="ORF">ACFQS9_21750</name>
</gene>
<protein>
    <submittedName>
        <fullName evidence="1">Uncharacterized protein</fullName>
    </submittedName>
</protein>
<dbReference type="RefSeq" id="WP_378408546.1">
    <property type="nucleotide sequence ID" value="NZ_JBHTCS010000026.1"/>
</dbReference>
<evidence type="ECO:0000313" key="2">
    <source>
        <dbReference type="Proteomes" id="UP001596484"/>
    </source>
</evidence>
<organism evidence="1 2">
    <name type="scientific">Rhodococcus daqingensis</name>
    <dbReference type="NCBI Taxonomy" id="2479363"/>
    <lineage>
        <taxon>Bacteria</taxon>
        <taxon>Bacillati</taxon>
        <taxon>Actinomycetota</taxon>
        <taxon>Actinomycetes</taxon>
        <taxon>Mycobacteriales</taxon>
        <taxon>Nocardiaceae</taxon>
        <taxon>Rhodococcus</taxon>
    </lineage>
</organism>
<dbReference type="EMBL" id="JBHTCS010000026">
    <property type="protein sequence ID" value="MFC7450526.1"/>
    <property type="molecule type" value="Genomic_DNA"/>
</dbReference>